<organism evidence="2 3">
    <name type="scientific">Blautia wexlerae</name>
    <dbReference type="NCBI Taxonomy" id="418240"/>
    <lineage>
        <taxon>Bacteria</taxon>
        <taxon>Bacillati</taxon>
        <taxon>Bacillota</taxon>
        <taxon>Clostridia</taxon>
        <taxon>Lachnospirales</taxon>
        <taxon>Lachnospiraceae</taxon>
        <taxon>Blautia</taxon>
    </lineage>
</organism>
<feature type="region of interest" description="Disordered" evidence="1">
    <location>
        <begin position="1"/>
        <end position="26"/>
    </location>
</feature>
<gene>
    <name evidence="2" type="ORF">GT728_00660</name>
</gene>
<proteinExistence type="predicted"/>
<dbReference type="Proteomes" id="UP000477285">
    <property type="component" value="Unassembled WGS sequence"/>
</dbReference>
<dbReference type="AlphaFoldDB" id="A0A6L8SWX2"/>
<protein>
    <recommendedName>
        <fullName evidence="4">Stage III sporulation protein AG</fullName>
    </recommendedName>
</protein>
<feature type="compositionally biased region" description="Polar residues" evidence="1">
    <location>
        <begin position="9"/>
        <end position="20"/>
    </location>
</feature>
<evidence type="ECO:0008006" key="4">
    <source>
        <dbReference type="Google" id="ProtNLM"/>
    </source>
</evidence>
<evidence type="ECO:0000313" key="2">
    <source>
        <dbReference type="EMBL" id="MZL31744.1"/>
    </source>
</evidence>
<name>A0A6L8SWX2_9FIRM</name>
<accession>A0A6L8SWX2</accession>
<dbReference type="EMBL" id="WWVQ01000001">
    <property type="protein sequence ID" value="MZL31744.1"/>
    <property type="molecule type" value="Genomic_DNA"/>
</dbReference>
<sequence>MAVAAMPVSSKQQKKNTAGEQSEDMQKSVLEEKLEAFLENTEGVGKVQVILMTDEKKDRQSFYNSETIQVTGVLISAEGGGNPVVVQNIQEAVMALFQVDAHRIRIMKMKCGKSLLNR</sequence>
<comment type="caution">
    <text evidence="2">The sequence shown here is derived from an EMBL/GenBank/DDBJ whole genome shotgun (WGS) entry which is preliminary data.</text>
</comment>
<evidence type="ECO:0000256" key="1">
    <source>
        <dbReference type="SAM" id="MobiDB-lite"/>
    </source>
</evidence>
<evidence type="ECO:0000313" key="3">
    <source>
        <dbReference type="Proteomes" id="UP000477285"/>
    </source>
</evidence>
<reference evidence="2 3" key="1">
    <citation type="journal article" date="2019" name="Nat. Med.">
        <title>A library of human gut bacterial isolates paired with longitudinal multiomics data enables mechanistic microbiome research.</title>
        <authorList>
            <person name="Poyet M."/>
            <person name="Groussin M."/>
            <person name="Gibbons S.M."/>
            <person name="Avila-Pacheco J."/>
            <person name="Jiang X."/>
            <person name="Kearney S.M."/>
            <person name="Perrotta A.R."/>
            <person name="Berdy B."/>
            <person name="Zhao S."/>
            <person name="Lieberman T.D."/>
            <person name="Swanson P.K."/>
            <person name="Smith M."/>
            <person name="Roesemann S."/>
            <person name="Alexander J.E."/>
            <person name="Rich S.A."/>
            <person name="Livny J."/>
            <person name="Vlamakis H."/>
            <person name="Clish C."/>
            <person name="Bullock K."/>
            <person name="Deik A."/>
            <person name="Scott J."/>
            <person name="Pierce K.A."/>
            <person name="Xavier R.J."/>
            <person name="Alm E.J."/>
        </authorList>
    </citation>
    <scope>NUCLEOTIDE SEQUENCE [LARGE SCALE GENOMIC DNA]</scope>
    <source>
        <strain evidence="2 3">BIOML-A1</strain>
    </source>
</reference>